<keyword evidence="3" id="KW-1185">Reference proteome</keyword>
<evidence type="ECO:0008006" key="4">
    <source>
        <dbReference type="Google" id="ProtNLM"/>
    </source>
</evidence>
<feature type="compositionally biased region" description="Acidic residues" evidence="1">
    <location>
        <begin position="26"/>
        <end position="40"/>
    </location>
</feature>
<protein>
    <recommendedName>
        <fullName evidence="4">Tail assembly chaperone</fullName>
    </recommendedName>
</protein>
<comment type="caution">
    <text evidence="2">The sequence shown here is derived from an EMBL/GenBank/DDBJ whole genome shotgun (WGS) entry which is preliminary data.</text>
</comment>
<feature type="region of interest" description="Disordered" evidence="1">
    <location>
        <begin position="15"/>
        <end position="40"/>
    </location>
</feature>
<name>A0A1C2DEI4_9HYPH</name>
<organism evidence="2 3">
    <name type="scientific">Mesorhizobium hungaricum</name>
    <dbReference type="NCBI Taxonomy" id="1566387"/>
    <lineage>
        <taxon>Bacteria</taxon>
        <taxon>Pseudomonadati</taxon>
        <taxon>Pseudomonadota</taxon>
        <taxon>Alphaproteobacteria</taxon>
        <taxon>Hyphomicrobiales</taxon>
        <taxon>Phyllobacteriaceae</taxon>
        <taxon>Mesorhizobium</taxon>
    </lineage>
</organism>
<dbReference type="RefSeq" id="WP_024923243.1">
    <property type="nucleotide sequence ID" value="NZ_MDEO01000036.1"/>
</dbReference>
<dbReference type="STRING" id="1566387.QV13_26755"/>
<accession>A0A1C2DEI4</accession>
<reference evidence="2 3" key="1">
    <citation type="submission" date="2016-08" db="EMBL/GenBank/DDBJ databases">
        <title>Whole genome sequence of Mesorhizobium sp. strain UASWS1009 isolated from industrial sewage.</title>
        <authorList>
            <person name="Crovadore J."/>
            <person name="Calmin G."/>
            <person name="Chablais R."/>
            <person name="Cochard B."/>
            <person name="Lefort F."/>
        </authorList>
    </citation>
    <scope>NUCLEOTIDE SEQUENCE [LARGE SCALE GENOMIC DNA]</scope>
    <source>
        <strain evidence="2 3">UASWS1009</strain>
    </source>
</reference>
<evidence type="ECO:0000313" key="3">
    <source>
        <dbReference type="Proteomes" id="UP000094412"/>
    </source>
</evidence>
<dbReference type="Proteomes" id="UP000094412">
    <property type="component" value="Unassembled WGS sequence"/>
</dbReference>
<dbReference type="AlphaFoldDB" id="A0A1C2DEI4"/>
<dbReference type="EMBL" id="MDEO01000036">
    <property type="protein sequence ID" value="OCX13133.1"/>
    <property type="molecule type" value="Genomic_DNA"/>
</dbReference>
<evidence type="ECO:0000256" key="1">
    <source>
        <dbReference type="SAM" id="MobiDB-lite"/>
    </source>
</evidence>
<sequence length="160" mass="17395">MSRLVKEVAIDLDEDQADSAAAAETVVDEDGPVPADAETDADVVDEDIDPLDRLPPHAKKNQDGSVTLPLKFPRDLQIRKNGKVRTDRYERLVFHRLNGADQRAIAAAKEDDMSVVAFARSTRISQAIMNALFDKMDGADIAAGGQVLNSFFATGRTTGR</sequence>
<evidence type="ECO:0000313" key="2">
    <source>
        <dbReference type="EMBL" id="OCX13133.1"/>
    </source>
</evidence>
<proteinExistence type="predicted"/>
<dbReference type="OrthoDB" id="8410249at2"/>
<gene>
    <name evidence="2" type="ORF">QV13_26755</name>
</gene>